<dbReference type="Pfam" id="PF02518">
    <property type="entry name" value="HATPase_c"/>
    <property type="match status" value="1"/>
</dbReference>
<dbReference type="Gene3D" id="1.10.287.130">
    <property type="match status" value="1"/>
</dbReference>
<dbReference type="EMBL" id="DXBC01000006">
    <property type="protein sequence ID" value="HIZ78216.1"/>
    <property type="molecule type" value="Genomic_DNA"/>
</dbReference>
<dbReference type="GO" id="GO:0005886">
    <property type="term" value="C:plasma membrane"/>
    <property type="evidence" value="ECO:0007669"/>
    <property type="project" value="TreeGrafter"/>
</dbReference>
<dbReference type="InterPro" id="IPR004358">
    <property type="entry name" value="Sig_transdc_His_kin-like_C"/>
</dbReference>
<evidence type="ECO:0000256" key="1">
    <source>
        <dbReference type="ARBA" id="ARBA00000085"/>
    </source>
</evidence>
<evidence type="ECO:0000259" key="10">
    <source>
        <dbReference type="PROSITE" id="PS50109"/>
    </source>
</evidence>
<name>A0A9D2K4D4_9FIRM</name>
<reference evidence="11" key="1">
    <citation type="journal article" date="2021" name="PeerJ">
        <title>Extensive microbial diversity within the chicken gut microbiome revealed by metagenomics and culture.</title>
        <authorList>
            <person name="Gilroy R."/>
            <person name="Ravi A."/>
            <person name="Getino M."/>
            <person name="Pursley I."/>
            <person name="Horton D.L."/>
            <person name="Alikhan N.F."/>
            <person name="Baker D."/>
            <person name="Gharbi K."/>
            <person name="Hall N."/>
            <person name="Watson M."/>
            <person name="Adriaenssens E.M."/>
            <person name="Foster-Nyarko E."/>
            <person name="Jarju S."/>
            <person name="Secka A."/>
            <person name="Antonio M."/>
            <person name="Oren A."/>
            <person name="Chaudhuri R.R."/>
            <person name="La Ragione R."/>
            <person name="Hildebrand F."/>
            <person name="Pallen M.J."/>
        </authorList>
    </citation>
    <scope>NUCLEOTIDE SEQUENCE</scope>
    <source>
        <strain evidence="11">ChiBcec1-1093</strain>
    </source>
</reference>
<proteinExistence type="predicted"/>
<keyword evidence="5" id="KW-0808">Transferase</keyword>
<evidence type="ECO:0000313" key="11">
    <source>
        <dbReference type="EMBL" id="HIZ78216.1"/>
    </source>
</evidence>
<evidence type="ECO:0000256" key="2">
    <source>
        <dbReference type="ARBA" id="ARBA00004370"/>
    </source>
</evidence>
<keyword evidence="4" id="KW-0597">Phosphoprotein</keyword>
<dbReference type="PROSITE" id="PS50109">
    <property type="entry name" value="HIS_KIN"/>
    <property type="match status" value="1"/>
</dbReference>
<keyword evidence="7" id="KW-0902">Two-component regulatory system</keyword>
<dbReference type="InterPro" id="IPR003661">
    <property type="entry name" value="HisK_dim/P_dom"/>
</dbReference>
<dbReference type="SMART" id="SM00387">
    <property type="entry name" value="HATPase_c"/>
    <property type="match status" value="1"/>
</dbReference>
<accession>A0A9D2K4D4</accession>
<dbReference type="Pfam" id="PF00512">
    <property type="entry name" value="HisKA"/>
    <property type="match status" value="1"/>
</dbReference>
<dbReference type="InterPro" id="IPR003594">
    <property type="entry name" value="HATPase_dom"/>
</dbReference>
<gene>
    <name evidence="11" type="ORF">IAA17_00285</name>
</gene>
<dbReference type="SUPFAM" id="SSF55874">
    <property type="entry name" value="ATPase domain of HSP90 chaperone/DNA topoisomerase II/histidine kinase"/>
    <property type="match status" value="1"/>
</dbReference>
<comment type="catalytic activity">
    <reaction evidence="1">
        <text>ATP + protein L-histidine = ADP + protein N-phospho-L-histidine.</text>
        <dbReference type="EC" id="2.7.13.3"/>
    </reaction>
</comment>
<dbReference type="EC" id="2.7.13.3" evidence="3"/>
<dbReference type="SUPFAM" id="SSF47384">
    <property type="entry name" value="Homodimeric domain of signal transducing histidine kinase"/>
    <property type="match status" value="1"/>
</dbReference>
<dbReference type="PANTHER" id="PTHR45453:SF1">
    <property type="entry name" value="PHOSPHATE REGULON SENSOR PROTEIN PHOR"/>
    <property type="match status" value="1"/>
</dbReference>
<evidence type="ECO:0000256" key="9">
    <source>
        <dbReference type="SAM" id="Phobius"/>
    </source>
</evidence>
<evidence type="ECO:0000256" key="8">
    <source>
        <dbReference type="SAM" id="MobiDB-lite"/>
    </source>
</evidence>
<dbReference type="SMART" id="SM00388">
    <property type="entry name" value="HisKA"/>
    <property type="match status" value="1"/>
</dbReference>
<dbReference type="InterPro" id="IPR005467">
    <property type="entry name" value="His_kinase_dom"/>
</dbReference>
<dbReference type="InterPro" id="IPR050351">
    <property type="entry name" value="BphY/WalK/GraS-like"/>
</dbReference>
<sequence length="446" mass="49660">MIRRLRWKFAAILMTIISIFLIIILATMYYTNKIGYEQRCRGMLQIVLQDLRDPSGFRPHSDGELPPPQREEQADSGNQPVPEEAFSEDGSELSRAQEHFAVLAAEQTPDGQIRVLLNQIYHIDEETAVALVKQADSLGQRDGVLQAESLRYLRSADTPDGTVHYVFADIYMEQYALHRQLIHSFAIGLLALAAFFGVSVWLSRWSTRPIAEAWQIQQQFVSDASHELKTPLTVILSNVSLLKQSTAISDSSDRRRIEHIDSEAARMKQLTESLLVLARSDCSAGAPSASFVLLDFSYLTDSCVSTFEPVAFEMGKSISGDIERDLVVNGDENRLHQLVSILMDNGCKYSSAGSCIRVILKQEVSEAVLSVTTDGTPLRPEELKQLFHRFYRADPSRGNVAGFGLGLSIARHICTEHKGKITATTDGVGTNTFTVRLPLSRRDGDR</sequence>
<keyword evidence="9" id="KW-0472">Membrane</keyword>
<dbReference type="AlphaFoldDB" id="A0A9D2K4D4"/>
<evidence type="ECO:0000256" key="5">
    <source>
        <dbReference type="ARBA" id="ARBA00022679"/>
    </source>
</evidence>
<dbReference type="GO" id="GO:0004721">
    <property type="term" value="F:phosphoprotein phosphatase activity"/>
    <property type="evidence" value="ECO:0007669"/>
    <property type="project" value="TreeGrafter"/>
</dbReference>
<dbReference type="GO" id="GO:0000155">
    <property type="term" value="F:phosphorelay sensor kinase activity"/>
    <property type="evidence" value="ECO:0007669"/>
    <property type="project" value="InterPro"/>
</dbReference>
<dbReference type="InterPro" id="IPR036097">
    <property type="entry name" value="HisK_dim/P_sf"/>
</dbReference>
<dbReference type="GO" id="GO:0016036">
    <property type="term" value="P:cellular response to phosphate starvation"/>
    <property type="evidence" value="ECO:0007669"/>
    <property type="project" value="TreeGrafter"/>
</dbReference>
<dbReference type="PANTHER" id="PTHR45453">
    <property type="entry name" value="PHOSPHATE REGULON SENSOR PROTEIN PHOR"/>
    <property type="match status" value="1"/>
</dbReference>
<evidence type="ECO:0000256" key="7">
    <source>
        <dbReference type="ARBA" id="ARBA00023012"/>
    </source>
</evidence>
<dbReference type="Gene3D" id="3.30.565.10">
    <property type="entry name" value="Histidine kinase-like ATPase, C-terminal domain"/>
    <property type="match status" value="1"/>
</dbReference>
<dbReference type="InterPro" id="IPR036890">
    <property type="entry name" value="HATPase_C_sf"/>
</dbReference>
<keyword evidence="9" id="KW-0812">Transmembrane</keyword>
<feature type="domain" description="Histidine kinase" evidence="10">
    <location>
        <begin position="223"/>
        <end position="441"/>
    </location>
</feature>
<reference evidence="11" key="2">
    <citation type="submission" date="2021-04" db="EMBL/GenBank/DDBJ databases">
        <authorList>
            <person name="Gilroy R."/>
        </authorList>
    </citation>
    <scope>NUCLEOTIDE SEQUENCE</scope>
    <source>
        <strain evidence="11">ChiBcec1-1093</strain>
    </source>
</reference>
<feature type="transmembrane region" description="Helical" evidence="9">
    <location>
        <begin position="181"/>
        <end position="202"/>
    </location>
</feature>
<feature type="compositionally biased region" description="Basic and acidic residues" evidence="8">
    <location>
        <begin position="57"/>
        <end position="73"/>
    </location>
</feature>
<evidence type="ECO:0000313" key="12">
    <source>
        <dbReference type="Proteomes" id="UP000824101"/>
    </source>
</evidence>
<dbReference type="CDD" id="cd00082">
    <property type="entry name" value="HisKA"/>
    <property type="match status" value="1"/>
</dbReference>
<feature type="transmembrane region" description="Helical" evidence="9">
    <location>
        <begin position="9"/>
        <end position="30"/>
    </location>
</feature>
<keyword evidence="6 11" id="KW-0418">Kinase</keyword>
<evidence type="ECO:0000256" key="6">
    <source>
        <dbReference type="ARBA" id="ARBA00022777"/>
    </source>
</evidence>
<evidence type="ECO:0000256" key="3">
    <source>
        <dbReference type="ARBA" id="ARBA00012438"/>
    </source>
</evidence>
<evidence type="ECO:0000256" key="4">
    <source>
        <dbReference type="ARBA" id="ARBA00022553"/>
    </source>
</evidence>
<comment type="caution">
    <text evidence="11">The sequence shown here is derived from an EMBL/GenBank/DDBJ whole genome shotgun (WGS) entry which is preliminary data.</text>
</comment>
<dbReference type="Proteomes" id="UP000824101">
    <property type="component" value="Unassembled WGS sequence"/>
</dbReference>
<protein>
    <recommendedName>
        <fullName evidence="3">histidine kinase</fullName>
        <ecNumber evidence="3">2.7.13.3</ecNumber>
    </recommendedName>
</protein>
<feature type="region of interest" description="Disordered" evidence="8">
    <location>
        <begin position="57"/>
        <end position="89"/>
    </location>
</feature>
<dbReference type="PRINTS" id="PR00344">
    <property type="entry name" value="BCTRLSENSOR"/>
</dbReference>
<organism evidence="11 12">
    <name type="scientific">Candidatus Lachnoclostridium stercorigallinarum</name>
    <dbReference type="NCBI Taxonomy" id="2838634"/>
    <lineage>
        <taxon>Bacteria</taxon>
        <taxon>Bacillati</taxon>
        <taxon>Bacillota</taxon>
        <taxon>Clostridia</taxon>
        <taxon>Lachnospirales</taxon>
        <taxon>Lachnospiraceae</taxon>
    </lineage>
</organism>
<keyword evidence="9" id="KW-1133">Transmembrane helix</keyword>
<comment type="subcellular location">
    <subcellularLocation>
        <location evidence="2">Membrane</location>
    </subcellularLocation>
</comment>